<comment type="similarity">
    <text evidence="1 5">Belongs to the peptidase S8 family.</text>
</comment>
<sequence>LQQLAPKHLARLNQIDRIKKGQLKMQFNDNHKSNGSNVILMDSGVDTQHPDLSGRCKNVGDVIDLNGHGTAIAGVIASDTFGVCKKCTIVSYACFDKFGKSNLIQIIKTFQSIVQNEPKGGVIVMPFYSAYNGLLNDVVEKISDSGYAMITAAGNDGLNACLYSPASSNKVLTVGSLNVYTDNITDFSNFGQCVDVYADGLDIVTLDTAENGVTIKSGTSLSCAIGAGLVANFI</sequence>
<protein>
    <recommendedName>
        <fullName evidence="6">Peptidase S8/S53 domain-containing protein</fullName>
    </recommendedName>
</protein>
<evidence type="ECO:0000256" key="5">
    <source>
        <dbReference type="PROSITE-ProRule" id="PRU01240"/>
    </source>
</evidence>
<dbReference type="InterPro" id="IPR036852">
    <property type="entry name" value="Peptidase_S8/S53_dom_sf"/>
</dbReference>
<name>A0A1E4T7D1_9ASCO</name>
<dbReference type="InterPro" id="IPR015500">
    <property type="entry name" value="Peptidase_S8_subtilisin-rel"/>
</dbReference>
<dbReference type="OrthoDB" id="206201at2759"/>
<dbReference type="AlphaFoldDB" id="A0A1E4T7D1"/>
<dbReference type="InterPro" id="IPR023827">
    <property type="entry name" value="Peptidase_S8_Asp-AS"/>
</dbReference>
<accession>A0A1E4T7D1</accession>
<evidence type="ECO:0000313" key="8">
    <source>
        <dbReference type="Proteomes" id="UP000094801"/>
    </source>
</evidence>
<dbReference type="PROSITE" id="PS00137">
    <property type="entry name" value="SUBTILASE_HIS"/>
    <property type="match status" value="1"/>
</dbReference>
<dbReference type="Gene3D" id="3.40.50.200">
    <property type="entry name" value="Peptidase S8/S53 domain"/>
    <property type="match status" value="1"/>
</dbReference>
<dbReference type="EMBL" id="KV453848">
    <property type="protein sequence ID" value="ODV87621.1"/>
    <property type="molecule type" value="Genomic_DNA"/>
</dbReference>
<dbReference type="GO" id="GO:0006508">
    <property type="term" value="P:proteolysis"/>
    <property type="evidence" value="ECO:0007669"/>
    <property type="project" value="UniProtKB-KW"/>
</dbReference>
<feature type="domain" description="Peptidase S8/S53" evidence="6">
    <location>
        <begin position="35"/>
        <end position="231"/>
    </location>
</feature>
<dbReference type="PRINTS" id="PR00723">
    <property type="entry name" value="SUBTILISIN"/>
</dbReference>
<keyword evidence="8" id="KW-1185">Reference proteome</keyword>
<proteinExistence type="inferred from homology"/>
<dbReference type="STRING" id="983967.A0A1E4T7D1"/>
<feature type="active site" description="Charge relay system" evidence="5">
    <location>
        <position position="42"/>
    </location>
</feature>
<dbReference type="PANTHER" id="PTHR43806:SF13">
    <property type="entry name" value="SUBTILASE-TYPE PROTEINASE RRT12"/>
    <property type="match status" value="1"/>
</dbReference>
<feature type="active site" description="Charge relay system" evidence="5">
    <location>
        <position position="220"/>
    </location>
</feature>
<gene>
    <name evidence="7" type="ORF">CANARDRAFT_191274</name>
</gene>
<feature type="non-terminal residue" evidence="7">
    <location>
        <position position="1"/>
    </location>
</feature>
<evidence type="ECO:0000256" key="1">
    <source>
        <dbReference type="ARBA" id="ARBA00011073"/>
    </source>
</evidence>
<feature type="non-terminal residue" evidence="7">
    <location>
        <position position="234"/>
    </location>
</feature>
<dbReference type="PROSITE" id="PS51892">
    <property type="entry name" value="SUBTILASE"/>
    <property type="match status" value="1"/>
</dbReference>
<feature type="active site" description="Charge relay system" evidence="5">
    <location>
        <position position="68"/>
    </location>
</feature>
<dbReference type="Pfam" id="PF00082">
    <property type="entry name" value="Peptidase_S8"/>
    <property type="match status" value="1"/>
</dbReference>
<dbReference type="InterPro" id="IPR022398">
    <property type="entry name" value="Peptidase_S8_His-AS"/>
</dbReference>
<dbReference type="InterPro" id="IPR000209">
    <property type="entry name" value="Peptidase_S8/S53_dom"/>
</dbReference>
<dbReference type="GO" id="GO:0004252">
    <property type="term" value="F:serine-type endopeptidase activity"/>
    <property type="evidence" value="ECO:0007669"/>
    <property type="project" value="UniProtKB-UniRule"/>
</dbReference>
<dbReference type="SUPFAM" id="SSF52743">
    <property type="entry name" value="Subtilisin-like"/>
    <property type="match status" value="1"/>
</dbReference>
<evidence type="ECO:0000259" key="6">
    <source>
        <dbReference type="Pfam" id="PF00082"/>
    </source>
</evidence>
<keyword evidence="3 5" id="KW-0378">Hydrolase</keyword>
<keyword evidence="4 5" id="KW-0720">Serine protease</keyword>
<dbReference type="InterPro" id="IPR050131">
    <property type="entry name" value="Peptidase_S8_subtilisin-like"/>
</dbReference>
<dbReference type="PROSITE" id="PS00136">
    <property type="entry name" value="SUBTILASE_ASP"/>
    <property type="match status" value="1"/>
</dbReference>
<organism evidence="7 8">
    <name type="scientific">[Candida] arabinofermentans NRRL YB-2248</name>
    <dbReference type="NCBI Taxonomy" id="983967"/>
    <lineage>
        <taxon>Eukaryota</taxon>
        <taxon>Fungi</taxon>
        <taxon>Dikarya</taxon>
        <taxon>Ascomycota</taxon>
        <taxon>Saccharomycotina</taxon>
        <taxon>Pichiomycetes</taxon>
        <taxon>Pichiales</taxon>
        <taxon>Pichiaceae</taxon>
        <taxon>Ogataea</taxon>
        <taxon>Ogataea/Candida clade</taxon>
    </lineage>
</organism>
<evidence type="ECO:0000256" key="2">
    <source>
        <dbReference type="ARBA" id="ARBA00022670"/>
    </source>
</evidence>
<evidence type="ECO:0000256" key="3">
    <source>
        <dbReference type="ARBA" id="ARBA00022801"/>
    </source>
</evidence>
<reference evidence="8" key="1">
    <citation type="submission" date="2016-04" db="EMBL/GenBank/DDBJ databases">
        <title>Comparative genomics of biotechnologically important yeasts.</title>
        <authorList>
            <consortium name="DOE Joint Genome Institute"/>
            <person name="Riley R."/>
            <person name="Haridas S."/>
            <person name="Wolfe K.H."/>
            <person name="Lopes M.R."/>
            <person name="Hittinger C.T."/>
            <person name="Goker M."/>
            <person name="Salamov A."/>
            <person name="Wisecaver J."/>
            <person name="Long T.M."/>
            <person name="Aerts A.L."/>
            <person name="Barry K."/>
            <person name="Choi C."/>
            <person name="Clum A."/>
            <person name="Coughlan A.Y."/>
            <person name="Deshpande S."/>
            <person name="Douglass A.P."/>
            <person name="Hanson S.J."/>
            <person name="Klenk H.-P."/>
            <person name="Labutti K."/>
            <person name="Lapidus A."/>
            <person name="Lindquist E."/>
            <person name="Lipzen A."/>
            <person name="Meier-Kolthoff J.P."/>
            <person name="Ohm R.A."/>
            <person name="Otillar R.P."/>
            <person name="Pangilinan J."/>
            <person name="Peng Y."/>
            <person name="Rokas A."/>
            <person name="Rosa C.A."/>
            <person name="Scheuner C."/>
            <person name="Sibirny A.A."/>
            <person name="Slot J.C."/>
            <person name="Stielow J.B."/>
            <person name="Sun H."/>
            <person name="Kurtzman C.P."/>
            <person name="Blackwell M."/>
            <person name="Grigoriev I.V."/>
            <person name="Jeffries T.W."/>
        </authorList>
    </citation>
    <scope>NUCLEOTIDE SEQUENCE [LARGE SCALE GENOMIC DNA]</scope>
    <source>
        <strain evidence="8">NRRL YB-2248</strain>
    </source>
</reference>
<dbReference type="PANTHER" id="PTHR43806">
    <property type="entry name" value="PEPTIDASE S8"/>
    <property type="match status" value="1"/>
</dbReference>
<evidence type="ECO:0000313" key="7">
    <source>
        <dbReference type="EMBL" id="ODV87621.1"/>
    </source>
</evidence>
<evidence type="ECO:0000256" key="4">
    <source>
        <dbReference type="ARBA" id="ARBA00022825"/>
    </source>
</evidence>
<dbReference type="Proteomes" id="UP000094801">
    <property type="component" value="Unassembled WGS sequence"/>
</dbReference>
<keyword evidence="2 5" id="KW-0645">Protease</keyword>